<dbReference type="SUPFAM" id="SSF55874">
    <property type="entry name" value="ATPase domain of HSP90 chaperone/DNA topoisomerase II/histidine kinase"/>
    <property type="match status" value="1"/>
</dbReference>
<gene>
    <name evidence="3" type="ORF">KZ829_34010</name>
</gene>
<sequence length="154" mass="16464">MMIPSGTPGEPPCRTVALAPDPDAASLARTLVADVCMVWQLSGLLHPARRVMSELVLNAVEHAATALVVTVTRHGDGLHLAVSDGDPRLPRLRMMARVRRGVPLDERGRGLQLVQAAATRWGADRTPTGKTVWAVLLPEPARRPLPAISAMPVP</sequence>
<protein>
    <submittedName>
        <fullName evidence="3">ATP-binding protein</fullName>
    </submittedName>
</protein>
<dbReference type="PANTHER" id="PTHR35526:SF3">
    <property type="entry name" value="ANTI-SIGMA-F FACTOR RSBW"/>
    <property type="match status" value="1"/>
</dbReference>
<dbReference type="Pfam" id="PF13581">
    <property type="entry name" value="HATPase_c_2"/>
    <property type="match status" value="1"/>
</dbReference>
<name>A0ABS7BDM8_9ACTN</name>
<dbReference type="CDD" id="cd16936">
    <property type="entry name" value="HATPase_RsbW-like"/>
    <property type="match status" value="1"/>
</dbReference>
<dbReference type="RefSeq" id="WP_220147952.1">
    <property type="nucleotide sequence ID" value="NZ_JAHXZI010000022.1"/>
</dbReference>
<feature type="domain" description="Histidine kinase/HSP90-like ATPase" evidence="2">
    <location>
        <begin position="21"/>
        <end position="135"/>
    </location>
</feature>
<keyword evidence="1" id="KW-0808">Transferase</keyword>
<proteinExistence type="predicted"/>
<dbReference type="Proteomes" id="UP001519863">
    <property type="component" value="Unassembled WGS sequence"/>
</dbReference>
<comment type="caution">
    <text evidence="3">The sequence shown here is derived from an EMBL/GenBank/DDBJ whole genome shotgun (WGS) entry which is preliminary data.</text>
</comment>
<evidence type="ECO:0000256" key="1">
    <source>
        <dbReference type="ARBA" id="ARBA00022527"/>
    </source>
</evidence>
<dbReference type="Gene3D" id="3.30.565.10">
    <property type="entry name" value="Histidine kinase-like ATPase, C-terminal domain"/>
    <property type="match status" value="1"/>
</dbReference>
<organism evidence="3 4">
    <name type="scientific">Actinoplanes hulinensis</name>
    <dbReference type="NCBI Taxonomy" id="1144547"/>
    <lineage>
        <taxon>Bacteria</taxon>
        <taxon>Bacillati</taxon>
        <taxon>Actinomycetota</taxon>
        <taxon>Actinomycetes</taxon>
        <taxon>Micromonosporales</taxon>
        <taxon>Micromonosporaceae</taxon>
        <taxon>Actinoplanes</taxon>
    </lineage>
</organism>
<dbReference type="InterPro" id="IPR050267">
    <property type="entry name" value="Anti-sigma-factor_SerPK"/>
</dbReference>
<dbReference type="EMBL" id="JAHXZI010000022">
    <property type="protein sequence ID" value="MBW6438756.1"/>
    <property type="molecule type" value="Genomic_DNA"/>
</dbReference>
<dbReference type="InterPro" id="IPR003594">
    <property type="entry name" value="HATPase_dom"/>
</dbReference>
<dbReference type="GO" id="GO:0005524">
    <property type="term" value="F:ATP binding"/>
    <property type="evidence" value="ECO:0007669"/>
    <property type="project" value="UniProtKB-KW"/>
</dbReference>
<keyword evidence="1" id="KW-0723">Serine/threonine-protein kinase</keyword>
<dbReference type="PANTHER" id="PTHR35526">
    <property type="entry name" value="ANTI-SIGMA-F FACTOR RSBW-RELATED"/>
    <property type="match status" value="1"/>
</dbReference>
<evidence type="ECO:0000313" key="4">
    <source>
        <dbReference type="Proteomes" id="UP001519863"/>
    </source>
</evidence>
<keyword evidence="4" id="KW-1185">Reference proteome</keyword>
<accession>A0ABS7BDM8</accession>
<keyword evidence="3" id="KW-0067">ATP-binding</keyword>
<reference evidence="3 4" key="1">
    <citation type="journal article" date="2013" name="Antonie Van Leeuwenhoek">
        <title>Actinoplanes hulinensis sp. nov., a novel actinomycete isolated from soybean root (Glycine max (L.) Merr).</title>
        <authorList>
            <person name="Shen Y."/>
            <person name="Liu C."/>
            <person name="Wang X."/>
            <person name="Zhao J."/>
            <person name="Jia F."/>
            <person name="Zhang Y."/>
            <person name="Wang L."/>
            <person name="Yang D."/>
            <person name="Xiang W."/>
        </authorList>
    </citation>
    <scope>NUCLEOTIDE SEQUENCE [LARGE SCALE GENOMIC DNA]</scope>
    <source>
        <strain evidence="3 4">NEAU-M9</strain>
    </source>
</reference>
<keyword evidence="1" id="KW-0418">Kinase</keyword>
<keyword evidence="3" id="KW-0547">Nucleotide-binding</keyword>
<evidence type="ECO:0000313" key="3">
    <source>
        <dbReference type="EMBL" id="MBW6438756.1"/>
    </source>
</evidence>
<evidence type="ECO:0000259" key="2">
    <source>
        <dbReference type="Pfam" id="PF13581"/>
    </source>
</evidence>
<dbReference type="InterPro" id="IPR036890">
    <property type="entry name" value="HATPase_C_sf"/>
</dbReference>